<feature type="compositionally biased region" description="Pro residues" evidence="15">
    <location>
        <begin position="218"/>
        <end position="228"/>
    </location>
</feature>
<feature type="domain" description="Protein kinase" evidence="16">
    <location>
        <begin position="242"/>
        <end position="499"/>
    </location>
</feature>
<proteinExistence type="inferred from homology"/>
<dbReference type="EC" id="2.7.11.1" evidence="2"/>
<evidence type="ECO:0000256" key="12">
    <source>
        <dbReference type="ARBA" id="ARBA00037982"/>
    </source>
</evidence>
<feature type="region of interest" description="Disordered" evidence="15">
    <location>
        <begin position="177"/>
        <end position="254"/>
    </location>
</feature>
<dbReference type="GO" id="GO:0005524">
    <property type="term" value="F:ATP binding"/>
    <property type="evidence" value="ECO:0007669"/>
    <property type="project" value="UniProtKB-KW"/>
</dbReference>
<feature type="compositionally biased region" description="Pro residues" evidence="15">
    <location>
        <begin position="236"/>
        <end position="250"/>
    </location>
</feature>
<evidence type="ECO:0000256" key="7">
    <source>
        <dbReference type="ARBA" id="ARBA00022741"/>
    </source>
</evidence>
<comment type="catalytic activity">
    <reaction evidence="13">
        <text>L-threonyl-[protein] + ATP = O-phospho-L-threonyl-[protein] + ADP + H(+)</text>
        <dbReference type="Rhea" id="RHEA:46608"/>
        <dbReference type="Rhea" id="RHEA-COMP:11060"/>
        <dbReference type="Rhea" id="RHEA-COMP:11605"/>
        <dbReference type="ChEBI" id="CHEBI:15378"/>
        <dbReference type="ChEBI" id="CHEBI:30013"/>
        <dbReference type="ChEBI" id="CHEBI:30616"/>
        <dbReference type="ChEBI" id="CHEBI:61977"/>
        <dbReference type="ChEBI" id="CHEBI:456216"/>
        <dbReference type="EC" id="2.7.11.1"/>
    </reaction>
    <physiologicalReaction direction="left-to-right" evidence="13">
        <dbReference type="Rhea" id="RHEA:46609"/>
    </physiologicalReaction>
</comment>
<dbReference type="GO" id="GO:0007015">
    <property type="term" value="P:actin filament organization"/>
    <property type="evidence" value="ECO:0007669"/>
    <property type="project" value="InterPro"/>
</dbReference>
<evidence type="ECO:0000256" key="6">
    <source>
        <dbReference type="ARBA" id="ARBA00022679"/>
    </source>
</evidence>
<accession>A0A7R9QDY3</accession>
<evidence type="ECO:0000256" key="15">
    <source>
        <dbReference type="SAM" id="MobiDB-lite"/>
    </source>
</evidence>
<evidence type="ECO:0000256" key="14">
    <source>
        <dbReference type="ARBA" id="ARBA00048977"/>
    </source>
</evidence>
<dbReference type="Gene3D" id="2.130.10.30">
    <property type="entry name" value="Regulator of chromosome condensation 1/beta-lactamase-inhibitor protein II"/>
    <property type="match status" value="1"/>
</dbReference>
<dbReference type="GO" id="GO:0005634">
    <property type="term" value="C:nucleus"/>
    <property type="evidence" value="ECO:0007669"/>
    <property type="project" value="TreeGrafter"/>
</dbReference>
<dbReference type="SUPFAM" id="SSF47912">
    <property type="entry name" value="Wiscott-Aldrich syndrome protein, WASP, C-terminal domain"/>
    <property type="match status" value="1"/>
</dbReference>
<evidence type="ECO:0000256" key="10">
    <source>
        <dbReference type="ARBA" id="ARBA00023193"/>
    </source>
</evidence>
<comment type="similarity">
    <text evidence="12">Belongs to the protein kinase superfamily. Ser/Thr protein kinase family. GCN2 subfamily.</text>
</comment>
<dbReference type="PANTHER" id="PTHR11042">
    <property type="entry name" value="EUKARYOTIC TRANSLATION INITIATION FACTOR 2-ALPHA KINASE EIF2-ALPHA KINASE -RELATED"/>
    <property type="match status" value="1"/>
</dbReference>
<evidence type="ECO:0000256" key="5">
    <source>
        <dbReference type="ARBA" id="ARBA00022553"/>
    </source>
</evidence>
<dbReference type="SUPFAM" id="SSF50985">
    <property type="entry name" value="RCC1/BLIP-II"/>
    <property type="match status" value="1"/>
</dbReference>
<dbReference type="InterPro" id="IPR008271">
    <property type="entry name" value="Ser/Thr_kinase_AS"/>
</dbReference>
<keyword evidence="5" id="KW-0597">Phosphoprotein</keyword>
<dbReference type="InterPro" id="IPR000408">
    <property type="entry name" value="Reg_chr_condens"/>
</dbReference>
<dbReference type="EMBL" id="CAJPVJ010000663">
    <property type="protein sequence ID" value="CAG2163099.1"/>
    <property type="molecule type" value="Genomic_DNA"/>
</dbReference>
<evidence type="ECO:0000256" key="13">
    <source>
        <dbReference type="ARBA" id="ARBA00048659"/>
    </source>
</evidence>
<dbReference type="Proteomes" id="UP000728032">
    <property type="component" value="Unassembled WGS sequence"/>
</dbReference>
<keyword evidence="6" id="KW-0808">Transferase</keyword>
<evidence type="ECO:0000256" key="11">
    <source>
        <dbReference type="ARBA" id="ARBA00023212"/>
    </source>
</evidence>
<gene>
    <name evidence="17" type="ORF">ONB1V03_LOCUS2683</name>
</gene>
<dbReference type="PROSITE" id="PS50011">
    <property type="entry name" value="PROTEIN_KINASE_DOM"/>
    <property type="match status" value="1"/>
</dbReference>
<keyword evidence="10" id="KW-0652">Protein synthesis inhibitor</keyword>
<dbReference type="InterPro" id="IPR011026">
    <property type="entry name" value="WAS_C"/>
</dbReference>
<evidence type="ECO:0000256" key="4">
    <source>
        <dbReference type="ARBA" id="ARBA00022527"/>
    </source>
</evidence>
<name>A0A7R9QDY3_9ACAR</name>
<keyword evidence="4" id="KW-0723">Serine/threonine-protein kinase</keyword>
<keyword evidence="7" id="KW-0547">Nucleotide-binding</keyword>
<keyword evidence="9" id="KW-0067">ATP-binding</keyword>
<dbReference type="GO" id="GO:0005737">
    <property type="term" value="C:cytoplasm"/>
    <property type="evidence" value="ECO:0007669"/>
    <property type="project" value="TreeGrafter"/>
</dbReference>
<organism evidence="17">
    <name type="scientific">Oppiella nova</name>
    <dbReference type="NCBI Taxonomy" id="334625"/>
    <lineage>
        <taxon>Eukaryota</taxon>
        <taxon>Metazoa</taxon>
        <taxon>Ecdysozoa</taxon>
        <taxon>Arthropoda</taxon>
        <taxon>Chelicerata</taxon>
        <taxon>Arachnida</taxon>
        <taxon>Acari</taxon>
        <taxon>Acariformes</taxon>
        <taxon>Sarcoptiformes</taxon>
        <taxon>Oribatida</taxon>
        <taxon>Brachypylina</taxon>
        <taxon>Oppioidea</taxon>
        <taxon>Oppiidae</taxon>
        <taxon>Oppiella</taxon>
    </lineage>
</organism>
<dbReference type="GO" id="GO:0004694">
    <property type="term" value="F:eukaryotic translation initiation factor 2alpha kinase activity"/>
    <property type="evidence" value="ECO:0007669"/>
    <property type="project" value="TreeGrafter"/>
</dbReference>
<dbReference type="PROSITE" id="PS00108">
    <property type="entry name" value="PROTEIN_KINASE_ST"/>
    <property type="match status" value="1"/>
</dbReference>
<evidence type="ECO:0000256" key="3">
    <source>
        <dbReference type="ARBA" id="ARBA00022490"/>
    </source>
</evidence>
<evidence type="ECO:0000256" key="9">
    <source>
        <dbReference type="ARBA" id="ARBA00022840"/>
    </source>
</evidence>
<evidence type="ECO:0000313" key="17">
    <source>
        <dbReference type="EMBL" id="CAD7640672.1"/>
    </source>
</evidence>
<dbReference type="PANTHER" id="PTHR11042:SF160">
    <property type="entry name" value="EUKARYOTIC TRANSLATION INITIATION FACTOR 2-ALPHA KINASE 1"/>
    <property type="match status" value="1"/>
</dbReference>
<comment type="catalytic activity">
    <reaction evidence="14">
        <text>L-seryl-[protein] + ATP = O-phospho-L-seryl-[protein] + ADP + H(+)</text>
        <dbReference type="Rhea" id="RHEA:17989"/>
        <dbReference type="Rhea" id="RHEA-COMP:9863"/>
        <dbReference type="Rhea" id="RHEA-COMP:11604"/>
        <dbReference type="ChEBI" id="CHEBI:15378"/>
        <dbReference type="ChEBI" id="CHEBI:29999"/>
        <dbReference type="ChEBI" id="CHEBI:30616"/>
        <dbReference type="ChEBI" id="CHEBI:83421"/>
        <dbReference type="ChEBI" id="CHEBI:456216"/>
        <dbReference type="EC" id="2.7.11.1"/>
    </reaction>
    <physiologicalReaction direction="left-to-right" evidence="14">
        <dbReference type="Rhea" id="RHEA:17990"/>
    </physiologicalReaction>
</comment>
<evidence type="ECO:0000259" key="16">
    <source>
        <dbReference type="PROSITE" id="PS50011"/>
    </source>
</evidence>
<feature type="region of interest" description="Disordered" evidence="15">
    <location>
        <begin position="90"/>
        <end position="136"/>
    </location>
</feature>
<dbReference type="Gene3D" id="3.90.810.10">
    <property type="entry name" value="CRIB domain"/>
    <property type="match status" value="1"/>
</dbReference>
<dbReference type="SUPFAM" id="SSF56112">
    <property type="entry name" value="Protein kinase-like (PK-like)"/>
    <property type="match status" value="1"/>
</dbReference>
<dbReference type="GO" id="GO:0017148">
    <property type="term" value="P:negative regulation of translation"/>
    <property type="evidence" value="ECO:0007669"/>
    <property type="project" value="UniProtKB-KW"/>
</dbReference>
<dbReference type="SMART" id="SM00220">
    <property type="entry name" value="S_TKc"/>
    <property type="match status" value="1"/>
</dbReference>
<sequence>MSSLLDKFRICDTIDTNIKHEIKLFHVFDDSNIKKNILFVTNDDTVYGLGANGRGCLGLGHDNDVNTPQIISELSGQRVKHWGDNRYHKLGHGTNDKHIKSPKLIPGSSKVKDKSNETKLGLQSQLNPSPDFDLEKVDPNLRRFKKAGISDEQFKDPDTRDFRYSYSNGGIEAALEEMKGSPPMPPQPSEHHNNERKHPPHRSAHKPYAPSMPSVPTAAPPPLPPPPTMALAGAPVQPPPPPIPGPPMPPASRNNLFENHYKNLFVELSDKPLGSGDFSDKYKQRVYNEVKNLGKVRSEYCVQYYNSWPESRHLYIQMELCSQNLRNILEVKPQVFGRQIGEAMDCADVQYLHELNPQIIHRDLKPENILIAENVGNGRFVKLSDFGLATVHDKNINYMTRDKHTTGVGTIKYQAPEVAQGIYGHKVDIYSLALIGQDIFDLNLFFIDLDNTESIYSGNKVLNTKVNSLQNILLSMLSTPQWMRRPDCSQVLRKYNDWAINRNILKDTIADSAVNISSIQLSGQTGSEVSCNGYNVVNYSSSNYIAVQLNPPLVFSLTFRSYYVSTFTNVHCLFT</sequence>
<protein>
    <recommendedName>
        <fullName evidence="2">non-specific serine/threonine protein kinase</fullName>
        <ecNumber evidence="2">2.7.11.1</ecNumber>
    </recommendedName>
</protein>
<dbReference type="InterPro" id="IPR050339">
    <property type="entry name" value="CC_SR_Kinase"/>
</dbReference>
<dbReference type="InterPro" id="IPR011009">
    <property type="entry name" value="Kinase-like_dom_sf"/>
</dbReference>
<comment type="subcellular location">
    <subcellularLocation>
        <location evidence="1">Cytoplasm</location>
        <location evidence="1">Cytoskeleton</location>
    </subcellularLocation>
</comment>
<dbReference type="AlphaFoldDB" id="A0A7R9QDY3"/>
<dbReference type="InterPro" id="IPR000719">
    <property type="entry name" value="Prot_kinase_dom"/>
</dbReference>
<keyword evidence="11" id="KW-0206">Cytoskeleton</keyword>
<evidence type="ECO:0000256" key="2">
    <source>
        <dbReference type="ARBA" id="ARBA00012513"/>
    </source>
</evidence>
<dbReference type="GO" id="GO:0005856">
    <property type="term" value="C:cytoskeleton"/>
    <property type="evidence" value="ECO:0007669"/>
    <property type="project" value="UniProtKB-SubCell"/>
</dbReference>
<dbReference type="InterPro" id="IPR036936">
    <property type="entry name" value="CRIB_dom_sf"/>
</dbReference>
<keyword evidence="8" id="KW-0418">Kinase</keyword>
<evidence type="ECO:0000256" key="8">
    <source>
        <dbReference type="ARBA" id="ARBA00022777"/>
    </source>
</evidence>
<keyword evidence="3" id="KW-0963">Cytoplasm</keyword>
<dbReference type="EMBL" id="OC915488">
    <property type="protein sequence ID" value="CAD7640672.1"/>
    <property type="molecule type" value="Genomic_DNA"/>
</dbReference>
<evidence type="ECO:0000313" key="18">
    <source>
        <dbReference type="Proteomes" id="UP000728032"/>
    </source>
</evidence>
<dbReference type="Pfam" id="PF00415">
    <property type="entry name" value="RCC1"/>
    <property type="match status" value="1"/>
</dbReference>
<evidence type="ECO:0000256" key="1">
    <source>
        <dbReference type="ARBA" id="ARBA00004245"/>
    </source>
</evidence>
<reference evidence="17" key="1">
    <citation type="submission" date="2020-11" db="EMBL/GenBank/DDBJ databases">
        <authorList>
            <person name="Tran Van P."/>
        </authorList>
    </citation>
    <scope>NUCLEOTIDE SEQUENCE</scope>
</reference>
<dbReference type="InterPro" id="IPR009091">
    <property type="entry name" value="RCC1/BLIP-II"/>
</dbReference>
<keyword evidence="18" id="KW-1185">Reference proteome</keyword>
<dbReference type="Gene3D" id="1.10.510.10">
    <property type="entry name" value="Transferase(Phosphotransferase) domain 1"/>
    <property type="match status" value="1"/>
</dbReference>
<dbReference type="Pfam" id="PF00069">
    <property type="entry name" value="Pkinase"/>
    <property type="match status" value="1"/>
</dbReference>